<dbReference type="GO" id="GO:0005886">
    <property type="term" value="C:plasma membrane"/>
    <property type="evidence" value="ECO:0007669"/>
    <property type="project" value="TreeGrafter"/>
</dbReference>
<feature type="transmembrane region" description="Helical" evidence="8">
    <location>
        <begin position="173"/>
        <end position="194"/>
    </location>
</feature>
<dbReference type="NCBIfam" id="TIGR01297">
    <property type="entry name" value="CDF"/>
    <property type="match status" value="1"/>
</dbReference>
<dbReference type="Pfam" id="PF16916">
    <property type="entry name" value="ZT_dimer"/>
    <property type="match status" value="1"/>
</dbReference>
<dbReference type="InterPro" id="IPR036837">
    <property type="entry name" value="Cation_efflux_CTD_sf"/>
</dbReference>
<dbReference type="PANTHER" id="PTHR11562">
    <property type="entry name" value="CATION EFFLUX PROTEIN/ ZINC TRANSPORTER"/>
    <property type="match status" value="1"/>
</dbReference>
<keyword evidence="12" id="KW-1185">Reference proteome</keyword>
<comment type="similarity">
    <text evidence="2">Belongs to the cation diffusion facilitator (CDF) transporter (TC 2.A.4) family. SLC30A subfamily.</text>
</comment>
<dbReference type="AlphaFoldDB" id="A0A0R1VIL7"/>
<keyword evidence="7 8" id="KW-0472">Membrane</keyword>
<comment type="caution">
    <text evidence="11">The sequence shown here is derived from an EMBL/GenBank/DDBJ whole genome shotgun (WGS) entry which is preliminary data.</text>
</comment>
<sequence length="297" mass="33153">MHQHQVSGKRFGGVTLLNAVITVVEILGGIFSGSLSLLSDAMHNLSDTISIAIGYGAQIISQRPENSKRTYGYQRAQILAALFNAALLVLIAVVLIIEAIQRFQHPEKIDGPLMLVVAVIGLIANFVSMFLLNAGKDTSLNIKATYLHLLSDTLSSVAVIIGALVLTFTDAEWVDPLLTIIVALYIAYEAWPIIKTTFNILMQTSPAVNYDEIERDLLAIDGICHVHHLHAWMIDEHHNSMSLHINCDDIRLSEAEQIYQQVDQLLKNKYQIDHVTIQAECYRGRHERLFNPDSDQF</sequence>
<name>A0A0R1VIL7_9LACO</name>
<dbReference type="InterPro" id="IPR058533">
    <property type="entry name" value="Cation_efflux_TM"/>
</dbReference>
<gene>
    <name evidence="11" type="ORF">FC60_GL000716</name>
</gene>
<dbReference type="Pfam" id="PF01545">
    <property type="entry name" value="Cation_efflux"/>
    <property type="match status" value="1"/>
</dbReference>
<dbReference type="PANTHER" id="PTHR11562:SF17">
    <property type="entry name" value="RE54080P-RELATED"/>
    <property type="match status" value="1"/>
</dbReference>
<feature type="transmembrane region" description="Helical" evidence="8">
    <location>
        <begin position="78"/>
        <end position="100"/>
    </location>
</feature>
<dbReference type="EMBL" id="AZFN01000002">
    <property type="protein sequence ID" value="KRM03396.1"/>
    <property type="molecule type" value="Genomic_DNA"/>
</dbReference>
<evidence type="ECO:0000256" key="1">
    <source>
        <dbReference type="ARBA" id="ARBA00004141"/>
    </source>
</evidence>
<dbReference type="Gene3D" id="3.30.70.1350">
    <property type="entry name" value="Cation efflux protein, cytoplasmic domain"/>
    <property type="match status" value="1"/>
</dbReference>
<feature type="transmembrane region" description="Helical" evidence="8">
    <location>
        <begin position="112"/>
        <end position="134"/>
    </location>
</feature>
<dbReference type="InterPro" id="IPR050681">
    <property type="entry name" value="CDF/SLC30A"/>
</dbReference>
<evidence type="ECO:0000256" key="2">
    <source>
        <dbReference type="ARBA" id="ARBA00008873"/>
    </source>
</evidence>
<feature type="transmembrane region" description="Helical" evidence="8">
    <location>
        <begin position="12"/>
        <end position="35"/>
    </location>
</feature>
<dbReference type="InterPro" id="IPR027469">
    <property type="entry name" value="Cation_efflux_TMD_sf"/>
</dbReference>
<dbReference type="Proteomes" id="UP000051739">
    <property type="component" value="Unassembled WGS sequence"/>
</dbReference>
<reference evidence="11 12" key="1">
    <citation type="journal article" date="2015" name="Genome Announc.">
        <title>Expanding the biotechnology potential of lactobacilli through comparative genomics of 213 strains and associated genera.</title>
        <authorList>
            <person name="Sun Z."/>
            <person name="Harris H.M."/>
            <person name="McCann A."/>
            <person name="Guo C."/>
            <person name="Argimon S."/>
            <person name="Zhang W."/>
            <person name="Yang X."/>
            <person name="Jeffery I.B."/>
            <person name="Cooney J.C."/>
            <person name="Kagawa T.F."/>
            <person name="Liu W."/>
            <person name="Song Y."/>
            <person name="Salvetti E."/>
            <person name="Wrobel A."/>
            <person name="Rasinkangas P."/>
            <person name="Parkhill J."/>
            <person name="Rea M.C."/>
            <person name="O'Sullivan O."/>
            <person name="Ritari J."/>
            <person name="Douillard F.P."/>
            <person name="Paul Ross R."/>
            <person name="Yang R."/>
            <person name="Briner A.E."/>
            <person name="Felis G.E."/>
            <person name="de Vos W.M."/>
            <person name="Barrangou R."/>
            <person name="Klaenhammer T.R."/>
            <person name="Caufield P.W."/>
            <person name="Cui Y."/>
            <person name="Zhang H."/>
            <person name="O'Toole P.W."/>
        </authorList>
    </citation>
    <scope>NUCLEOTIDE SEQUENCE [LARGE SCALE GENOMIC DNA]</scope>
    <source>
        <strain evidence="11 12">DSM 16045</strain>
    </source>
</reference>
<evidence type="ECO:0000256" key="8">
    <source>
        <dbReference type="SAM" id="Phobius"/>
    </source>
</evidence>
<evidence type="ECO:0000313" key="12">
    <source>
        <dbReference type="Proteomes" id="UP000051739"/>
    </source>
</evidence>
<dbReference type="InterPro" id="IPR002524">
    <property type="entry name" value="Cation_efflux"/>
</dbReference>
<dbReference type="SUPFAM" id="SSF160240">
    <property type="entry name" value="Cation efflux protein cytoplasmic domain-like"/>
    <property type="match status" value="1"/>
</dbReference>
<proteinExistence type="inferred from homology"/>
<organism evidence="11 12">
    <name type="scientific">Limosilactobacillus gastricus DSM 16045</name>
    <dbReference type="NCBI Taxonomy" id="1423749"/>
    <lineage>
        <taxon>Bacteria</taxon>
        <taxon>Bacillati</taxon>
        <taxon>Bacillota</taxon>
        <taxon>Bacilli</taxon>
        <taxon>Lactobacillales</taxon>
        <taxon>Lactobacillaceae</taxon>
        <taxon>Limosilactobacillus</taxon>
    </lineage>
</organism>
<dbReference type="GO" id="GO:0005385">
    <property type="term" value="F:zinc ion transmembrane transporter activity"/>
    <property type="evidence" value="ECO:0007669"/>
    <property type="project" value="TreeGrafter"/>
</dbReference>
<dbReference type="SUPFAM" id="SSF161111">
    <property type="entry name" value="Cation efflux protein transmembrane domain-like"/>
    <property type="match status" value="1"/>
</dbReference>
<evidence type="ECO:0000256" key="6">
    <source>
        <dbReference type="ARBA" id="ARBA00023065"/>
    </source>
</evidence>
<evidence type="ECO:0000256" key="3">
    <source>
        <dbReference type="ARBA" id="ARBA00022448"/>
    </source>
</evidence>
<keyword evidence="4 8" id="KW-0812">Transmembrane</keyword>
<feature type="domain" description="Cation efflux protein cytoplasmic" evidence="10">
    <location>
        <begin position="207"/>
        <end position="280"/>
    </location>
</feature>
<evidence type="ECO:0000313" key="11">
    <source>
        <dbReference type="EMBL" id="KRM03396.1"/>
    </source>
</evidence>
<keyword evidence="6" id="KW-0406">Ion transport</keyword>
<accession>A0A0R1VIL7</accession>
<evidence type="ECO:0000259" key="10">
    <source>
        <dbReference type="Pfam" id="PF16916"/>
    </source>
</evidence>
<keyword evidence="3" id="KW-0813">Transport</keyword>
<evidence type="ECO:0000256" key="7">
    <source>
        <dbReference type="ARBA" id="ARBA00023136"/>
    </source>
</evidence>
<dbReference type="InterPro" id="IPR027470">
    <property type="entry name" value="Cation_efflux_CTD"/>
</dbReference>
<dbReference type="Gene3D" id="1.20.1510.10">
    <property type="entry name" value="Cation efflux protein transmembrane domain"/>
    <property type="match status" value="1"/>
</dbReference>
<keyword evidence="5 8" id="KW-1133">Transmembrane helix</keyword>
<comment type="subcellular location">
    <subcellularLocation>
        <location evidence="1">Membrane</location>
        <topology evidence="1">Multi-pass membrane protein</topology>
    </subcellularLocation>
</comment>
<evidence type="ECO:0000259" key="9">
    <source>
        <dbReference type="Pfam" id="PF01545"/>
    </source>
</evidence>
<feature type="domain" description="Cation efflux protein transmembrane" evidence="9">
    <location>
        <begin position="15"/>
        <end position="202"/>
    </location>
</feature>
<evidence type="ECO:0000256" key="5">
    <source>
        <dbReference type="ARBA" id="ARBA00022989"/>
    </source>
</evidence>
<protein>
    <submittedName>
        <fullName evidence="11">Cation efflux system protein</fullName>
    </submittedName>
</protein>
<dbReference type="RefSeq" id="WP_056936604.1">
    <property type="nucleotide sequence ID" value="NZ_AZFN01000002.1"/>
</dbReference>
<feature type="transmembrane region" description="Helical" evidence="8">
    <location>
        <begin position="146"/>
        <end position="167"/>
    </location>
</feature>
<evidence type="ECO:0000256" key="4">
    <source>
        <dbReference type="ARBA" id="ARBA00022692"/>
    </source>
</evidence>
<dbReference type="PATRIC" id="fig|1423749.3.peg.720"/>